<evidence type="ECO:0000256" key="14">
    <source>
        <dbReference type="ARBA" id="ARBA00023180"/>
    </source>
</evidence>
<evidence type="ECO:0000259" key="24">
    <source>
        <dbReference type="PROSITE" id="PS50027"/>
    </source>
</evidence>
<feature type="domain" description="Ig-like" evidence="25">
    <location>
        <begin position="1815"/>
        <end position="1905"/>
    </location>
</feature>
<feature type="disulfide bond" evidence="19">
    <location>
        <begin position="760"/>
        <end position="778"/>
    </location>
</feature>
<evidence type="ECO:0000313" key="28">
    <source>
        <dbReference type="WBParaSite" id="ACRNAN_Path_108.g391.t2"/>
    </source>
</evidence>
<dbReference type="SUPFAM" id="SSF57196">
    <property type="entry name" value="EGF/Laminin"/>
    <property type="match status" value="3"/>
</dbReference>
<keyword evidence="16" id="KW-0393">Immunoglobulin domain</keyword>
<dbReference type="InterPro" id="IPR001791">
    <property type="entry name" value="Laminin_G"/>
</dbReference>
<feature type="disulfide bond" evidence="17">
    <location>
        <begin position="2891"/>
        <end position="2908"/>
    </location>
</feature>
<feature type="disulfide bond" evidence="19">
    <location>
        <begin position="296"/>
        <end position="311"/>
    </location>
</feature>
<dbReference type="SUPFAM" id="SSF57424">
    <property type="entry name" value="LDL receptor-like module"/>
    <property type="match status" value="8"/>
</dbReference>
<dbReference type="PROSITE" id="PS01209">
    <property type="entry name" value="LDLRA_1"/>
    <property type="match status" value="4"/>
</dbReference>
<feature type="domain" description="Laminin G" evidence="22">
    <location>
        <begin position="2971"/>
        <end position="3131"/>
    </location>
</feature>
<feature type="disulfide bond" evidence="19">
    <location>
        <begin position="401"/>
        <end position="413"/>
    </location>
</feature>
<keyword evidence="11" id="KW-0472">Membrane</keyword>
<dbReference type="SMART" id="SM00409">
    <property type="entry name" value="IG"/>
    <property type="match status" value="15"/>
</dbReference>
<dbReference type="FunFam" id="4.10.400.10:FF:000045">
    <property type="entry name" value="Low-density lipoprotein receptor-related protein 2"/>
    <property type="match status" value="1"/>
</dbReference>
<keyword evidence="7" id="KW-0732">Signal</keyword>
<evidence type="ECO:0000256" key="12">
    <source>
        <dbReference type="ARBA" id="ARBA00023157"/>
    </source>
</evidence>
<evidence type="ECO:0000256" key="3">
    <source>
        <dbReference type="ARBA" id="ARBA00004308"/>
    </source>
</evidence>
<dbReference type="FunFam" id="2.10.25.10:FF:000552">
    <property type="entry name" value="Basement membrane proteoglycan"/>
    <property type="match status" value="1"/>
</dbReference>
<feature type="domain" description="Laminin G" evidence="22">
    <location>
        <begin position="2703"/>
        <end position="2886"/>
    </location>
</feature>
<dbReference type="PANTHER" id="PTHR45080:SF8">
    <property type="entry name" value="IG-LIKE DOMAIN-CONTAINING PROTEIN"/>
    <property type="match status" value="1"/>
</dbReference>
<feature type="disulfide bond" evidence="19">
    <location>
        <begin position="252"/>
        <end position="267"/>
    </location>
</feature>
<keyword evidence="6" id="KW-0812">Transmembrane</keyword>
<keyword evidence="9" id="KW-0084">Basement membrane</keyword>
<dbReference type="InterPro" id="IPR003598">
    <property type="entry name" value="Ig_sub2"/>
</dbReference>
<evidence type="ECO:0000256" key="1">
    <source>
        <dbReference type="ARBA" id="ARBA00004167"/>
    </source>
</evidence>
<dbReference type="InterPro" id="IPR003599">
    <property type="entry name" value="Ig_sub"/>
</dbReference>
<dbReference type="PRINTS" id="PR00261">
    <property type="entry name" value="LDLRECEPTOR"/>
</dbReference>
<dbReference type="InterPro" id="IPR056863">
    <property type="entry name" value="LMN_ATRN_NET-like_EGF"/>
</dbReference>
<keyword evidence="4" id="KW-0964">Secreted</keyword>
<feature type="domain" description="Ig-like" evidence="25">
    <location>
        <begin position="1538"/>
        <end position="1608"/>
    </location>
</feature>
<dbReference type="GO" id="GO:0005604">
    <property type="term" value="C:basement membrane"/>
    <property type="evidence" value="ECO:0007669"/>
    <property type="project" value="UniProtKB-SubCell"/>
</dbReference>
<dbReference type="InterPro" id="IPR013783">
    <property type="entry name" value="Ig-like_fold"/>
</dbReference>
<feature type="region of interest" description="Disordered" evidence="21">
    <location>
        <begin position="1797"/>
        <end position="1835"/>
    </location>
</feature>
<keyword evidence="12 17" id="KW-1015">Disulfide bond</keyword>
<dbReference type="InterPro" id="IPR000742">
    <property type="entry name" value="EGF"/>
</dbReference>
<keyword evidence="8" id="KW-0677">Repeat</keyword>
<feature type="disulfide bond" evidence="17">
    <location>
        <begin position="2950"/>
        <end position="2959"/>
    </location>
</feature>
<evidence type="ECO:0000256" key="10">
    <source>
        <dbReference type="ARBA" id="ARBA00022989"/>
    </source>
</evidence>
<feature type="disulfide bond" evidence="19">
    <location>
        <begin position="793"/>
        <end position="805"/>
    </location>
</feature>
<dbReference type="PROSITE" id="PS50835">
    <property type="entry name" value="IG_LIKE"/>
    <property type="match status" value="13"/>
</dbReference>
<dbReference type="SMART" id="SM00282">
    <property type="entry name" value="LamG"/>
    <property type="match status" value="3"/>
</dbReference>
<dbReference type="Pfam" id="PF00057">
    <property type="entry name" value="Ldl_recept_a"/>
    <property type="match status" value="8"/>
</dbReference>
<feature type="disulfide bond" evidence="20">
    <location>
        <begin position="1006"/>
        <end position="1015"/>
    </location>
</feature>
<dbReference type="PROSITE" id="PS50026">
    <property type="entry name" value="EGF_3"/>
    <property type="match status" value="3"/>
</dbReference>
<dbReference type="GO" id="GO:0007156">
    <property type="term" value="P:homophilic cell adhesion via plasma membrane adhesion molecules"/>
    <property type="evidence" value="ECO:0007669"/>
    <property type="project" value="TreeGrafter"/>
</dbReference>
<organism evidence="27 28">
    <name type="scientific">Acrobeloides nanus</name>
    <dbReference type="NCBI Taxonomy" id="290746"/>
    <lineage>
        <taxon>Eukaryota</taxon>
        <taxon>Metazoa</taxon>
        <taxon>Ecdysozoa</taxon>
        <taxon>Nematoda</taxon>
        <taxon>Chromadorea</taxon>
        <taxon>Rhabditida</taxon>
        <taxon>Tylenchina</taxon>
        <taxon>Cephalobomorpha</taxon>
        <taxon>Cephaloboidea</taxon>
        <taxon>Cephalobidae</taxon>
        <taxon>Acrobeloides</taxon>
    </lineage>
</organism>
<dbReference type="Gene3D" id="2.60.120.200">
    <property type="match status" value="3"/>
</dbReference>
<evidence type="ECO:0000256" key="16">
    <source>
        <dbReference type="ARBA" id="ARBA00023319"/>
    </source>
</evidence>
<feature type="region of interest" description="Disordered" evidence="21">
    <location>
        <begin position="1"/>
        <end position="46"/>
    </location>
</feature>
<dbReference type="InterPro" id="IPR023415">
    <property type="entry name" value="LDLR_class-A_CS"/>
</dbReference>
<feature type="disulfide bond" evidence="19">
    <location>
        <begin position="284"/>
        <end position="302"/>
    </location>
</feature>
<feature type="region of interest" description="Disordered" evidence="21">
    <location>
        <begin position="585"/>
        <end position="636"/>
    </location>
</feature>
<feature type="disulfide bond" evidence="19">
    <location>
        <begin position="812"/>
        <end position="827"/>
    </location>
</feature>
<proteinExistence type="predicted"/>
<name>A0A914BVC1_9BILA</name>
<dbReference type="InterPro" id="IPR036055">
    <property type="entry name" value="LDL_receptor-like_sf"/>
</dbReference>
<evidence type="ECO:0000256" key="6">
    <source>
        <dbReference type="ARBA" id="ARBA00022692"/>
    </source>
</evidence>
<feature type="disulfide bond" evidence="17">
    <location>
        <begin position="3220"/>
        <end position="3229"/>
    </location>
</feature>
<evidence type="ECO:0000259" key="23">
    <source>
        <dbReference type="PROSITE" id="PS50026"/>
    </source>
</evidence>
<feature type="domain" description="Ig-like" evidence="25">
    <location>
        <begin position="2377"/>
        <end position="2473"/>
    </location>
</feature>
<dbReference type="SMART" id="SM00192">
    <property type="entry name" value="LDLa"/>
    <property type="match status" value="8"/>
</dbReference>
<feature type="domain" description="Ig-like" evidence="25">
    <location>
        <begin position="2187"/>
        <end position="2281"/>
    </location>
</feature>
<dbReference type="CDD" id="cd00054">
    <property type="entry name" value="EGF_CA"/>
    <property type="match status" value="1"/>
</dbReference>
<dbReference type="FunFam" id="2.60.40.10:FF:000637">
    <property type="entry name" value="Basement membrane proteoglycan"/>
    <property type="match status" value="3"/>
</dbReference>
<feature type="domain" description="EGF-like" evidence="23">
    <location>
        <begin position="2929"/>
        <end position="2960"/>
    </location>
</feature>
<dbReference type="Gene3D" id="2.10.25.10">
    <property type="entry name" value="Laminin"/>
    <property type="match status" value="5"/>
</dbReference>
<feature type="domain" description="Ig-like" evidence="25">
    <location>
        <begin position="1631"/>
        <end position="1710"/>
    </location>
</feature>
<evidence type="ECO:0000256" key="18">
    <source>
        <dbReference type="PROSITE-ProRule" id="PRU00122"/>
    </source>
</evidence>
<evidence type="ECO:0000256" key="13">
    <source>
        <dbReference type="ARBA" id="ARBA00023170"/>
    </source>
</evidence>
<feature type="domain" description="Ig-like" evidence="25">
    <location>
        <begin position="2007"/>
        <end position="2092"/>
    </location>
</feature>
<feature type="disulfide bond" evidence="19">
    <location>
        <begin position="753"/>
        <end position="765"/>
    </location>
</feature>
<dbReference type="SMART" id="SM00281">
    <property type="entry name" value="LamB"/>
    <property type="match status" value="1"/>
</dbReference>
<evidence type="ECO:0000256" key="5">
    <source>
        <dbReference type="ARBA" id="ARBA00022530"/>
    </source>
</evidence>
<dbReference type="PROSITE" id="PS50025">
    <property type="entry name" value="LAM_G_DOMAIN"/>
    <property type="match status" value="3"/>
</dbReference>
<dbReference type="GO" id="GO:0008046">
    <property type="term" value="F:axon guidance receptor activity"/>
    <property type="evidence" value="ECO:0007669"/>
    <property type="project" value="TreeGrafter"/>
</dbReference>
<dbReference type="SMART" id="SM00181">
    <property type="entry name" value="EGF"/>
    <property type="match status" value="8"/>
</dbReference>
<evidence type="ECO:0000256" key="19">
    <source>
        <dbReference type="PROSITE-ProRule" id="PRU00124"/>
    </source>
</evidence>
<dbReference type="PROSITE" id="PS01248">
    <property type="entry name" value="EGF_LAM_1"/>
    <property type="match status" value="2"/>
</dbReference>
<feature type="domain" description="Ig-like" evidence="25">
    <location>
        <begin position="1912"/>
        <end position="1993"/>
    </location>
</feature>
<dbReference type="CDD" id="cd00110">
    <property type="entry name" value="LamG"/>
    <property type="match status" value="3"/>
</dbReference>
<feature type="domain" description="Ig-like" evidence="25">
    <location>
        <begin position="1727"/>
        <end position="1811"/>
    </location>
</feature>
<dbReference type="Gene3D" id="2.60.40.10">
    <property type="entry name" value="Immunoglobulins"/>
    <property type="match status" value="13"/>
</dbReference>
<dbReference type="InterPro" id="IPR036179">
    <property type="entry name" value="Ig-like_dom_sf"/>
</dbReference>
<keyword evidence="10" id="KW-1133">Transmembrane helix</keyword>
<feature type="region of interest" description="Disordered" evidence="21">
    <location>
        <begin position="321"/>
        <end position="342"/>
    </location>
</feature>
<dbReference type="InterPro" id="IPR013320">
    <property type="entry name" value="ConA-like_dom_sf"/>
</dbReference>
<feature type="domain" description="EGF-like" evidence="23">
    <location>
        <begin position="3193"/>
        <end position="3230"/>
    </location>
</feature>
<feature type="compositionally biased region" description="Polar residues" evidence="21">
    <location>
        <begin position="442"/>
        <end position="451"/>
    </location>
</feature>
<feature type="disulfide bond" evidence="20">
    <location>
        <begin position="1289"/>
        <end position="1298"/>
    </location>
</feature>
<evidence type="ECO:0000256" key="20">
    <source>
        <dbReference type="PROSITE-ProRule" id="PRU00460"/>
    </source>
</evidence>
<dbReference type="InterPro" id="IPR002049">
    <property type="entry name" value="LE_dom"/>
</dbReference>
<dbReference type="Pfam" id="PF00053">
    <property type="entry name" value="EGF_laminin"/>
    <property type="match status" value="3"/>
</dbReference>
<evidence type="ECO:0000256" key="21">
    <source>
        <dbReference type="SAM" id="MobiDB-lite"/>
    </source>
</evidence>
<feature type="domain" description="Laminin EGF-like" evidence="24">
    <location>
        <begin position="1326"/>
        <end position="1375"/>
    </location>
</feature>
<evidence type="ECO:0000256" key="2">
    <source>
        <dbReference type="ARBA" id="ARBA00004302"/>
    </source>
</evidence>
<dbReference type="InterPro" id="IPR000034">
    <property type="entry name" value="Laminin_IV"/>
</dbReference>
<dbReference type="PROSITE" id="PS50027">
    <property type="entry name" value="EGF_LAM_2"/>
    <property type="match status" value="3"/>
</dbReference>
<sequence length="3439" mass="382431">MPSMRKKERSNDLEGTEEGSGETLLEETSTTLTNPEGLLQPDNSAYTTTNYPYLTTEHEDAAVQIHSSATSRYGNSLLDATTQTISTTTFPYVNIEATTPKIDVPGFYNLTVKEFRYQQVIGTLASLEILSTTNNGKEIRRIFEEAINSGHLNWLPVAPEGFEFYEFKVNRTKNGKYDLHAAKPTVTCPDGALPEYSLHGSTYCWSHSVCPSGTACIQSQCCKTAIADQLRKCHESEWECGDGRCLHLHKRCDGLNDCTDRSDEILCENEKRSIGRCASGEYQCDSGECVPKHKQCDRHYDCQDGTDELKCDYFINAQRSQPNENQGHRRGNHDEQFHENSIHSRPEVVEQTVCTDQEFRCPHLSVTKCVHYDKLCDGVNDCGDNSDETKCESGSIEDRKCEHGEFQCSNGQCISETKKCNRHYDCDDGTDETECEYFKAASSRQQNNRQNGGHAENNEIQERERQLALREEEESRREAEERRRENEERRREHEDRRREEEFRQREEESQRRNKEERDRLEEERRRQEQQSNRIQENVIQVSGEHEVRFKEEYDEDECLEHEFMCGTGECIDRRRVCDTRPDCLDSSDEHDCDGDNNHDRIWPDRTEPPRTEAPTTHAPLEQRPHPSQGLPHQHPDTHRIQAHEDIQITIYPHELSVRDGRDGSFECRARTTDNSIYPEVRWTRVGGPLPSSAYESSGRLTLNPVSLADAGRYVCVATYNGRSVEAYATLHVQSYGPQELQHGGYQASSGGSCMADEKLCGTSECVKSDYVCDGEPDCRDRSDESNCPAKRLCEPNEFKCDNDRCVQKMWLCDGDDDCGDGSDERNCEAKKPGELCQGTEFRCNDNRQCIPRSFQCDGTNDCHDGSDEVGCIQPTVVQPPETQKQVPQGQTFKLNCKAVAVPEPYINWRLNWGPVCDPPRCVQESEGGVGTLTVHNAQPLDQGAYTCEAINVKGRVLATPDCIVRIVDQPLPPPPPPPTQPPRPSIQCDSVGSVTPYPDTRGQCQCKPLVVGPTCQECRPGTYHLDGNAPQGCLKCFCFGITDQCRSSNWYRTKEKLYFNGDSEGITLSTIDLQERPSTFDYSIPGKLTHRGTHNECLFWNLPQRFRGNKVTAYGGKMAFELQYSGSGVLSDQPIVVLKGNGITLVHRAKDTYQFQSDRAFTYTVETYEKNYEHLNGNPASREDLMMVLADLDAYLIRATHVQSQISTSLGDVSWEIAVDRDTQEGLALEVEQCVCPPGYIGTSCEDCAPGYERSGQGPYLGTCVLRRRCECNGHSSSCDNEYGYCHNCQHNTEGDQCERCKPGYEGDARRGTPQDCQPVATRPPCECNNHSPRGCDSFGRCLLCEHSTEGYHCETCKKGFYGDATRGTPYDCTPCPCPGASECFLDQNGQVQCRNCPAGYSGRVCDACAPGYTRSQKTGGRDCEPIGRVQEDRIQFVDHPEARLRVEILPPKHLSINQGSRAKWTCQAVGVKPETVTIKWTKIGVNEFPPHVVQSGHQLIIDEVQPGDQGQYRCTGTTHNAIATDEASLSVIPGTPPKPVVTPPHQTVNENQQAVFTCIVPGVSDCEVQWHFNRVGSPLPPGVHRRGNQIVIPVAQKNHAGSYICTVRTQFGLGESNPGVLDINRAPWKPRIEPPEQTVDVGDPARFRCWVPGVPHAELEWRPSTGGRLPDGVEQSHGILNVPRAQQHHQGQYICSARDPQDVSQPEVDSDPARLNVRAPEAPLQPQVDPLRQTVDLGQPARFRCWVPGNPHAQLKWTTPSGRPLPSTARDSHGSLEFPAVQESDVGEYICEVADPRTGQPVRSPPARLDVRKPQVPQVDPPEQTVNEDDPARFRCWVPGNPEAQLRWGTRGGGPLPQGAHDDGRGQLSFPRTTSNHEGEYECTAVDPRDPNRTPYTSQPANLHVRKQMSPEVDPPEQTVNENEPSRIRCWVRDNPHARLSWSRKGGQPLTPDARDDGRGTLSISRTQLTHEGDYECTAIDPSDPNRTPHISDPARINVRKTGKPPRPVATPPLITVKHGDPASFHCDANSDTPAEIHWGFGRDVGPLRGDVIQEGDDVVIDSADDLVAGEYVCTATNEFGSGRSEPVRLVVTESENPPTARVEPKVWNGKPGDRHQLRCHTTGIPTPEVSWTGPGGNPIAHDVTDLGGGVLEFASARKEHEGEYTCHAVNSVGEASDTGTIHLGPSIGVRVVGVDGSIYLVPKGKEVEIKCEAFGDPDPEVEWLHDPGPERGDLPDDFKPITISEQFIRHPSIGLGNAGNYTCKGSNAHGIATKTITIKVVDADYVSSVSVLGGTTQYFPVNQASQLICAATGSRLVDRIEWVRVDGSLPPEVEEHNEQGLLHFGTFLSSYSGEYECRGYRKDELIGTSRVTVYPEGEFHEDGVRVEISPPKVRVVNEGDSIVLDCSVHGHEGDVSYDWSLARGGSLVRQLGEEAQLVVKSADPTNDYGVYRCEVSDENAKPLGSASTAVTVGFNSESKAEEAKFDEFSDATLVCPVYTVPEDSDKLPSNAQLVPCEETRNGKKVKVTGTRLLFTSVTEENSGKYKCRAITKDGPLETTAIIYVGNAKLGLQGETVAQPEPEPETTTSIIFTTTTSEIETTTYIEKSSEIIPTESDIKPEPIIRTVGLEAMLPCSAEGANGVHGEVTWEKIGGQLPFSYRLQNADLMINKLRKEDAGIYKCNVRTKSGHGSISFIELKVADFVPVFNNATYLEIPPLTEDQWRELDVELSVKPSTREGVIFHTEKDSGSLENYHHIGLKKGRVIYKYNLGTGENELQSKNPIKVGRWSQIRIKNDQNKATLIVNAEDSIEKPNEQGIELSGQSKNIQLGGSPASKNKTEEYFTGTISRVIINQMPIDIGTSMKVVEMEPHISENNANLQHNIECRNEPCQNNGKCIPANVHEGFRCECERYFHGSYCQYRNHICTNGELNCTAGSCTETPQGEMHCVCPRGRKGNRCEIVIEQTKKYSATYKFNGNSSFLTIPPPRTLRNFTLSMNLKFKNISKDQVITYVGSNFNTKTSEYMTLAIKNGKLVNIYQNGEGRSTIESVAEIHPDKTYRLELARKGHMAELKVNGLRAESRIKSMAFPIGTQMFFGGFPPEGCIDNIILDSTQVDLETMDDANTGDLQECDSEIETTQIFAVDEMKETSPIPITEIPREKEVITIRPEKDEKPILETTTFPEETPTRTSEPRLAVCKEDTCGEHGECEVVNSTHIQCSCRDYYDGPNCEIFKPIEHAARFDGNAFIVFSADDFPHLTSEKEETIELRLKTTAKYGVIFWQGQHPDSTLTGEDYISIGLNDGYLIYSYELGGGAAQIISKEPINDGKEHILRVVRKGRNGSLTVDLEQPILGTSSGILAMLNVEGNVYIGGLPNLELMTAGLHTQNFIGCIADLALNGQRIDLMANAIDGRNVKPCDSWQITKRKWLKSKKYRKRRLFN</sequence>
<feature type="domain" description="Laminin EGF-like" evidence="24">
    <location>
        <begin position="1270"/>
        <end position="1319"/>
    </location>
</feature>
<keyword evidence="15 20" id="KW-0424">Laminin EGF-like domain</keyword>
<dbReference type="PROSITE" id="PS50068">
    <property type="entry name" value="LDLRA_2"/>
    <property type="match status" value="8"/>
</dbReference>
<feature type="domain" description="EGF-like" evidence="23">
    <location>
        <begin position="2882"/>
        <end position="2920"/>
    </location>
</feature>
<evidence type="ECO:0000256" key="8">
    <source>
        <dbReference type="ARBA" id="ARBA00022737"/>
    </source>
</evidence>
<feature type="domain" description="Laminin IV type A" evidence="26">
    <location>
        <begin position="1061"/>
        <end position="1233"/>
    </location>
</feature>
<evidence type="ECO:0000259" key="26">
    <source>
        <dbReference type="PROSITE" id="PS51115"/>
    </source>
</evidence>
<protein>
    <submittedName>
        <fullName evidence="28">Basement membrane proteoglycan</fullName>
    </submittedName>
</protein>
<keyword evidence="13" id="KW-0675">Receptor</keyword>
<dbReference type="GO" id="GO:0043025">
    <property type="term" value="C:neuronal cell body"/>
    <property type="evidence" value="ECO:0007669"/>
    <property type="project" value="TreeGrafter"/>
</dbReference>
<dbReference type="GO" id="GO:0005886">
    <property type="term" value="C:plasma membrane"/>
    <property type="evidence" value="ECO:0007669"/>
    <property type="project" value="TreeGrafter"/>
</dbReference>
<dbReference type="GO" id="GO:0050808">
    <property type="term" value="P:synapse organization"/>
    <property type="evidence" value="ECO:0007669"/>
    <property type="project" value="TreeGrafter"/>
</dbReference>
<evidence type="ECO:0000256" key="9">
    <source>
        <dbReference type="ARBA" id="ARBA00022869"/>
    </source>
</evidence>
<feature type="domain" description="Ig-like" evidence="25">
    <location>
        <begin position="2100"/>
        <end position="2184"/>
    </location>
</feature>
<dbReference type="Proteomes" id="UP000887540">
    <property type="component" value="Unplaced"/>
</dbReference>
<dbReference type="GO" id="GO:0012505">
    <property type="term" value="C:endomembrane system"/>
    <property type="evidence" value="ECO:0007669"/>
    <property type="project" value="UniProtKB-SubCell"/>
</dbReference>
<feature type="domain" description="Laminin EGF-like" evidence="24">
    <location>
        <begin position="987"/>
        <end position="1035"/>
    </location>
</feature>
<evidence type="ECO:0000259" key="22">
    <source>
        <dbReference type="PROSITE" id="PS50025"/>
    </source>
</evidence>
<dbReference type="GO" id="GO:0030424">
    <property type="term" value="C:axon"/>
    <property type="evidence" value="ECO:0007669"/>
    <property type="project" value="TreeGrafter"/>
</dbReference>
<comment type="subcellular location">
    <subcellularLocation>
        <location evidence="3">Endomembrane system</location>
    </subcellularLocation>
    <subcellularLocation>
        <location evidence="1">Membrane</location>
        <topology evidence="1">Single-pass membrane protein</topology>
    </subcellularLocation>
    <subcellularLocation>
        <location evidence="2">Secreted</location>
        <location evidence="2">Extracellular space</location>
        <location evidence="2">Extracellular matrix</location>
        <location evidence="2">Basement membrane</location>
    </subcellularLocation>
</comment>
<feature type="disulfide bond" evidence="19">
    <location>
        <begin position="240"/>
        <end position="258"/>
    </location>
</feature>
<feature type="disulfide bond" evidence="19">
    <location>
        <begin position="420"/>
        <end position="435"/>
    </location>
</feature>
<dbReference type="SUPFAM" id="SSF49899">
    <property type="entry name" value="Concanavalin A-like lectins/glucanases"/>
    <property type="match status" value="3"/>
</dbReference>
<evidence type="ECO:0000256" key="15">
    <source>
        <dbReference type="ARBA" id="ARBA00023292"/>
    </source>
</evidence>
<evidence type="ECO:0000259" key="25">
    <source>
        <dbReference type="PROSITE" id="PS50835"/>
    </source>
</evidence>
<feature type="compositionally biased region" description="Basic and acidic residues" evidence="21">
    <location>
        <begin position="585"/>
        <end position="610"/>
    </location>
</feature>
<dbReference type="FunFam" id="2.10.25.10:FF:000106">
    <property type="entry name" value="Heparan sulfate proteoglycan 2"/>
    <property type="match status" value="1"/>
</dbReference>
<evidence type="ECO:0000256" key="7">
    <source>
        <dbReference type="ARBA" id="ARBA00022729"/>
    </source>
</evidence>
<evidence type="ECO:0000313" key="27">
    <source>
        <dbReference type="Proteomes" id="UP000887540"/>
    </source>
</evidence>
<dbReference type="PROSITE" id="PS51115">
    <property type="entry name" value="LAMININ_IVA"/>
    <property type="match status" value="1"/>
</dbReference>
<keyword evidence="27" id="KW-1185">Reference proteome</keyword>
<dbReference type="FunFam" id="4.10.400.10:FF:000011">
    <property type="entry name" value="Low-density lipoprotein receptor-related protein 1"/>
    <property type="match status" value="1"/>
</dbReference>
<feature type="disulfide bond" evidence="19">
    <location>
        <begin position="856"/>
        <end position="871"/>
    </location>
</feature>
<dbReference type="Gene3D" id="4.10.400.10">
    <property type="entry name" value="Low-density Lipoprotein Receptor"/>
    <property type="match status" value="8"/>
</dbReference>
<keyword evidence="5" id="KW-0272">Extracellular matrix</keyword>
<feature type="region of interest" description="Disordered" evidence="21">
    <location>
        <begin position="2095"/>
        <end position="2116"/>
    </location>
</feature>
<feature type="domain" description="Ig-like" evidence="25">
    <location>
        <begin position="1441"/>
        <end position="1531"/>
    </location>
</feature>
<dbReference type="InterPro" id="IPR050958">
    <property type="entry name" value="Cell_Adh-Cytoskel_Orgn"/>
</dbReference>
<feature type="disulfide bond" evidence="19">
    <location>
        <begin position="558"/>
        <end position="570"/>
    </location>
</feature>
<dbReference type="Pfam" id="PF00052">
    <property type="entry name" value="Laminin_B"/>
    <property type="match status" value="1"/>
</dbReference>
<feature type="region of interest" description="Disordered" evidence="21">
    <location>
        <begin position="1873"/>
        <end position="1900"/>
    </location>
</feature>
<feature type="domain" description="Ig-like" evidence="25">
    <location>
        <begin position="635"/>
        <end position="731"/>
    </location>
</feature>
<dbReference type="WBParaSite" id="ACRNAN_Path_108.g391.t2">
    <property type="protein sequence ID" value="ACRNAN_Path_108.g391.t2"/>
    <property type="gene ID" value="ACRNAN_Path_108.g391"/>
</dbReference>
<feature type="disulfide bond" evidence="19">
    <location>
        <begin position="772"/>
        <end position="787"/>
    </location>
</feature>
<evidence type="ECO:0000256" key="4">
    <source>
        <dbReference type="ARBA" id="ARBA00022525"/>
    </source>
</evidence>
<evidence type="ECO:0000256" key="17">
    <source>
        <dbReference type="PROSITE-ProRule" id="PRU00076"/>
    </source>
</evidence>
<dbReference type="Pfam" id="PF02210">
    <property type="entry name" value="Laminin_G_2"/>
    <property type="match status" value="1"/>
</dbReference>
<feature type="disulfide bond" evidence="19">
    <location>
        <begin position="565"/>
        <end position="583"/>
    </location>
</feature>
<feature type="compositionally biased region" description="Low complexity" evidence="21">
    <location>
        <begin position="21"/>
        <end position="33"/>
    </location>
</feature>
<feature type="disulfide bond" evidence="19">
    <location>
        <begin position="577"/>
        <end position="592"/>
    </location>
</feature>
<feature type="compositionally biased region" description="Basic and acidic residues" evidence="21">
    <location>
        <begin position="456"/>
        <end position="528"/>
    </location>
</feature>
<dbReference type="InterPro" id="IPR007110">
    <property type="entry name" value="Ig-like_dom"/>
</dbReference>
<feature type="disulfide bond" evidence="18">
    <location>
        <begin position="3104"/>
        <end position="3131"/>
    </location>
</feature>
<dbReference type="SMART" id="SM00180">
    <property type="entry name" value="EGF_Lam"/>
    <property type="match status" value="4"/>
</dbReference>
<keyword evidence="17" id="KW-0245">EGF-like domain</keyword>
<accession>A0A914BVC1</accession>
<feature type="disulfide bond" evidence="17">
    <location>
        <begin position="2910"/>
        <end position="2919"/>
    </location>
</feature>
<dbReference type="CDD" id="cd00055">
    <property type="entry name" value="EGF_Lam"/>
    <property type="match status" value="4"/>
</dbReference>
<comment type="caution">
    <text evidence="17">Lacks conserved residue(s) required for the propagation of feature annotation.</text>
</comment>
<feature type="domain" description="Ig-like" evidence="25">
    <location>
        <begin position="2614"/>
        <end position="2695"/>
    </location>
</feature>
<reference evidence="28" key="1">
    <citation type="submission" date="2022-11" db="UniProtKB">
        <authorList>
            <consortium name="WormBaseParasite"/>
        </authorList>
    </citation>
    <scope>IDENTIFICATION</scope>
</reference>
<dbReference type="InterPro" id="IPR002172">
    <property type="entry name" value="LDrepeatLR_classA_rpt"/>
</dbReference>
<dbReference type="SUPFAM" id="SSF48726">
    <property type="entry name" value="Immunoglobulin"/>
    <property type="match status" value="13"/>
</dbReference>
<feature type="region of interest" description="Disordered" evidence="21">
    <location>
        <begin position="1981"/>
        <end position="2010"/>
    </location>
</feature>
<dbReference type="CDD" id="cd05743">
    <property type="entry name" value="Ig_Perlecan_like"/>
    <property type="match status" value="1"/>
</dbReference>
<feature type="disulfide bond" evidence="19">
    <location>
        <begin position="277"/>
        <end position="289"/>
    </location>
</feature>
<feature type="domain" description="Ig-like" evidence="25">
    <location>
        <begin position="874"/>
        <end position="958"/>
    </location>
</feature>
<feature type="disulfide bond" evidence="19">
    <location>
        <begin position="233"/>
        <end position="245"/>
    </location>
</feature>
<feature type="region of interest" description="Disordered" evidence="21">
    <location>
        <begin position="442"/>
        <end position="539"/>
    </location>
</feature>
<dbReference type="SMART" id="SM00408">
    <property type="entry name" value="IGc2"/>
    <property type="match status" value="15"/>
</dbReference>
<dbReference type="Pfam" id="PF00054">
    <property type="entry name" value="Laminin_G_1"/>
    <property type="match status" value="2"/>
</dbReference>
<dbReference type="PROSITE" id="PS00022">
    <property type="entry name" value="EGF_1"/>
    <property type="match status" value="3"/>
</dbReference>
<dbReference type="Pfam" id="PF07679">
    <property type="entry name" value="I-set"/>
    <property type="match status" value="2"/>
</dbReference>
<feature type="disulfide bond" evidence="19">
    <location>
        <begin position="800"/>
        <end position="818"/>
    </location>
</feature>
<dbReference type="InterPro" id="IPR013098">
    <property type="entry name" value="Ig_I-set"/>
</dbReference>
<evidence type="ECO:0000256" key="11">
    <source>
        <dbReference type="ARBA" id="ARBA00023136"/>
    </source>
</evidence>
<dbReference type="CDD" id="cd00112">
    <property type="entry name" value="LDLa"/>
    <property type="match status" value="7"/>
</dbReference>
<feature type="domain" description="Laminin G" evidence="22">
    <location>
        <begin position="3236"/>
        <end position="3416"/>
    </location>
</feature>
<dbReference type="Pfam" id="PF24973">
    <property type="entry name" value="EGF_LMN_ATRN"/>
    <property type="match status" value="2"/>
</dbReference>
<feature type="disulfide bond" evidence="20">
    <location>
        <begin position="1345"/>
        <end position="1354"/>
    </location>
</feature>
<feature type="disulfide bond" evidence="19">
    <location>
        <begin position="408"/>
        <end position="426"/>
    </location>
</feature>
<feature type="disulfide bond" evidence="19">
    <location>
        <begin position="376"/>
        <end position="391"/>
    </location>
</feature>
<feature type="compositionally biased region" description="Basic and acidic residues" evidence="21">
    <location>
        <begin position="332"/>
        <end position="342"/>
    </location>
</feature>
<dbReference type="Pfam" id="PF13927">
    <property type="entry name" value="Ig_3"/>
    <property type="match status" value="9"/>
</dbReference>
<dbReference type="PANTHER" id="PTHR45080">
    <property type="entry name" value="CONTACTIN 5"/>
    <property type="match status" value="1"/>
</dbReference>
<keyword evidence="14" id="KW-0325">Glycoprotein</keyword>